<dbReference type="GO" id="GO:0004392">
    <property type="term" value="F:heme oxygenase (decyclizing) activity"/>
    <property type="evidence" value="ECO:0007669"/>
    <property type="project" value="InterPro"/>
</dbReference>
<proteinExistence type="predicted"/>
<dbReference type="InterPro" id="IPR016084">
    <property type="entry name" value="Haem_Oase-like_multi-hlx"/>
</dbReference>
<sequence length="418" mass="47417">MQQATPIIESLQASSYDQNVRIGELAFFTTEKVEPVSYAALLRGLTIVYDSFEYAIAQSGDPVVQALWGADLRKQAMIRHDMSFVAMHAREIPALELAAEVLAEHIRMRSLQLPRSLLGTAYALATWYMGGDAFATKVGWSVQLREGAGLSFLKSFDTWGQTRWPQFAAQMDAMPFTPEVRQQILEAAYEALDGIEQIIGQIYPINDNPISELVTLLNPLGGNHPITNDMEEIKAVFRSHRRIDKLFPFMELRYGLKGRRFSWSDGCWIASLLDESQDSINQQVRWLTRLMARRGMPQWFMECHLIIMTEDLTQTRPQNQERYLKLSETARVLAEERRASVSDANLVALDNAFYGRVGQEWRTVMPNCGGLIASAVADDRNGVPHALEAFMSWMTDPARFPEVWINAAHETIELARRL</sequence>
<dbReference type="eggNOG" id="ENOG503328F">
    <property type="taxonomic scope" value="Bacteria"/>
</dbReference>
<dbReference type="AlphaFoldDB" id="E1IGV7"/>
<keyword evidence="2" id="KW-1185">Reference proteome</keyword>
<comment type="caution">
    <text evidence="1">The sequence shown here is derived from an EMBL/GenBank/DDBJ whole genome shotgun (WGS) entry which is preliminary data.</text>
</comment>
<name>E1IGV7_9CHLR</name>
<dbReference type="Gene3D" id="1.20.910.10">
    <property type="entry name" value="Heme oxygenase-like"/>
    <property type="match status" value="1"/>
</dbReference>
<dbReference type="Proteomes" id="UP000054010">
    <property type="component" value="Unassembled WGS sequence"/>
</dbReference>
<organism evidence="1 2">
    <name type="scientific">Oscillochloris trichoides DG-6</name>
    <dbReference type="NCBI Taxonomy" id="765420"/>
    <lineage>
        <taxon>Bacteria</taxon>
        <taxon>Bacillati</taxon>
        <taxon>Chloroflexota</taxon>
        <taxon>Chloroflexia</taxon>
        <taxon>Chloroflexales</taxon>
        <taxon>Chloroflexineae</taxon>
        <taxon>Oscillochloridaceae</taxon>
        <taxon>Oscillochloris</taxon>
    </lineage>
</organism>
<dbReference type="Pfam" id="PF01126">
    <property type="entry name" value="Heme_oxygenase"/>
    <property type="match status" value="1"/>
</dbReference>
<dbReference type="HOGENOM" id="CLU_656952_0_0_0"/>
<accession>E1IGV7</accession>
<dbReference type="GO" id="GO:0006788">
    <property type="term" value="P:heme oxidation"/>
    <property type="evidence" value="ECO:0007669"/>
    <property type="project" value="InterPro"/>
</dbReference>
<gene>
    <name evidence="1" type="ORF">OSCT_2558</name>
</gene>
<dbReference type="STRING" id="765420.OSCT_2558"/>
<evidence type="ECO:0000313" key="2">
    <source>
        <dbReference type="Proteomes" id="UP000054010"/>
    </source>
</evidence>
<dbReference type="InterPro" id="IPR016053">
    <property type="entry name" value="Haem_Oase-like"/>
</dbReference>
<reference evidence="1 2" key="1">
    <citation type="journal article" date="2011" name="J. Bacteriol.">
        <title>Draft genome sequence of the anoxygenic filamentous phototrophic bacterium Oscillochloris trichoides subsp. DG-6.</title>
        <authorList>
            <person name="Kuznetsov B.B."/>
            <person name="Ivanovsky R.N."/>
            <person name="Keppen O.I."/>
            <person name="Sukhacheva M.V."/>
            <person name="Bumazhkin B.K."/>
            <person name="Patutina E.O."/>
            <person name="Beletsky A.V."/>
            <person name="Mardanov A.V."/>
            <person name="Baslerov R.V."/>
            <person name="Panteleeva A.N."/>
            <person name="Kolganova T.V."/>
            <person name="Ravin N.V."/>
            <person name="Skryabin K.G."/>
        </authorList>
    </citation>
    <scope>NUCLEOTIDE SEQUENCE [LARGE SCALE GENOMIC DNA]</scope>
    <source>
        <strain evidence="1 2">DG-6</strain>
    </source>
</reference>
<dbReference type="SUPFAM" id="SSF48613">
    <property type="entry name" value="Heme oxygenase-like"/>
    <property type="match status" value="1"/>
</dbReference>
<dbReference type="EMBL" id="ADVR01000112">
    <property type="protein sequence ID" value="EFO79432.1"/>
    <property type="molecule type" value="Genomic_DNA"/>
</dbReference>
<protein>
    <submittedName>
        <fullName evidence="1">Uncharacterized protein</fullName>
    </submittedName>
</protein>
<evidence type="ECO:0000313" key="1">
    <source>
        <dbReference type="EMBL" id="EFO79432.1"/>
    </source>
</evidence>